<dbReference type="InterPro" id="IPR054293">
    <property type="entry name" value="DUF7029"/>
</dbReference>
<feature type="compositionally biased region" description="Polar residues" evidence="1">
    <location>
        <begin position="539"/>
        <end position="552"/>
    </location>
</feature>
<evidence type="ECO:0000259" key="4">
    <source>
        <dbReference type="Pfam" id="PF23865"/>
    </source>
</evidence>
<feature type="domain" description="DUF7223" evidence="4">
    <location>
        <begin position="281"/>
        <end position="482"/>
    </location>
</feature>
<dbReference type="Proteomes" id="UP000198372">
    <property type="component" value="Unassembled WGS sequence"/>
</dbReference>
<dbReference type="InterPro" id="IPR055647">
    <property type="entry name" value="DUF7223"/>
</dbReference>
<evidence type="ECO:0000313" key="5">
    <source>
        <dbReference type="EMBL" id="SCV71271.1"/>
    </source>
</evidence>
<keyword evidence="2" id="KW-0732">Signal</keyword>
<evidence type="ECO:0000256" key="2">
    <source>
        <dbReference type="SAM" id="SignalP"/>
    </source>
</evidence>
<dbReference type="AlphaFoldDB" id="A0A238FGL0"/>
<accession>A0A238FGL0</accession>
<feature type="domain" description="DUF7029" evidence="3">
    <location>
        <begin position="95"/>
        <end position="197"/>
    </location>
</feature>
<dbReference type="OrthoDB" id="160645at2759"/>
<sequence>MRPNLTWSYLALLLSCLGTLALSQPLILIPYNPHDSSRAAQGVADHDALQNQALQTLSVPADALALRNREEFVWATEKDKLGASLVATMHMETFESEKVLNTQRFDNLLANVDCSPSEIILTFKAQATFVQARHSWYPLNENNMSHVALFTDWKGCATPAGNLKPFHLTSVSFESKDLTARFRSSEKDWKTAAHTFTMLIGKHSNEGFPSPLAARSSVFTKARKAVQKESKANIFKEIKKHFKTKIVNIDQELLTISFDKSFPGKKELSTPEHADGNGSAFSASVACTNCGPRGSLVFEIKIEVTLGAPPTTTLIMRTQNLGFSLDLAMSAKSKIPQSVDYGDSLLETSIPGTGFRITEIIEFGLVASLDYGVSVSDFQGDLNISKKVVFDIPNGAAFDVQLPASQKWRTALHGDWKPVTAPTPMQICGFGSGELAVNLGISVSVEMKILNVDIKPVQISLGGPSVAFEMGVASKSSAPCSHFKSSGMGPTYHITPKIGFSLSVSTSLSLGANKWGLQLPLPLIHGGGHGKGGGKHLSPTDSTDMTHPSTDNNPEKGPDQLDTFGASKPSLSLHKTLFEKTIILHKPYCYIRHQKGQLLDEDQIEQPDGGPCSL</sequence>
<protein>
    <submittedName>
        <fullName evidence="5">BQ2448_2859 protein</fullName>
    </submittedName>
</protein>
<evidence type="ECO:0000256" key="1">
    <source>
        <dbReference type="SAM" id="MobiDB-lite"/>
    </source>
</evidence>
<gene>
    <name evidence="5" type="ORF">BQ2448_2859</name>
</gene>
<feature type="chain" id="PRO_5012127468" evidence="2">
    <location>
        <begin position="24"/>
        <end position="614"/>
    </location>
</feature>
<feature type="signal peptide" evidence="2">
    <location>
        <begin position="1"/>
        <end position="23"/>
    </location>
</feature>
<reference evidence="6" key="1">
    <citation type="submission" date="2016-09" db="EMBL/GenBank/DDBJ databases">
        <authorList>
            <person name="Jeantristanb JTB J.-T."/>
            <person name="Ricardo R."/>
        </authorList>
    </citation>
    <scope>NUCLEOTIDE SEQUENCE [LARGE SCALE GENOMIC DNA]</scope>
</reference>
<organism evidence="5 6">
    <name type="scientific">Microbotryum intermedium</name>
    <dbReference type="NCBI Taxonomy" id="269621"/>
    <lineage>
        <taxon>Eukaryota</taxon>
        <taxon>Fungi</taxon>
        <taxon>Dikarya</taxon>
        <taxon>Basidiomycota</taxon>
        <taxon>Pucciniomycotina</taxon>
        <taxon>Microbotryomycetes</taxon>
        <taxon>Microbotryales</taxon>
        <taxon>Microbotryaceae</taxon>
        <taxon>Microbotryum</taxon>
    </lineage>
</organism>
<name>A0A238FGL0_9BASI</name>
<feature type="region of interest" description="Disordered" evidence="1">
    <location>
        <begin position="528"/>
        <end position="567"/>
    </location>
</feature>
<proteinExistence type="predicted"/>
<dbReference type="EMBL" id="FMSP01000007">
    <property type="protein sequence ID" value="SCV71271.1"/>
    <property type="molecule type" value="Genomic_DNA"/>
</dbReference>
<evidence type="ECO:0000313" key="6">
    <source>
        <dbReference type="Proteomes" id="UP000198372"/>
    </source>
</evidence>
<dbReference type="Pfam" id="PF23865">
    <property type="entry name" value="DUF7223"/>
    <property type="match status" value="1"/>
</dbReference>
<dbReference type="Pfam" id="PF22974">
    <property type="entry name" value="DUF7029"/>
    <property type="match status" value="1"/>
</dbReference>
<keyword evidence="6" id="KW-1185">Reference proteome</keyword>
<dbReference type="PROSITE" id="PS51257">
    <property type="entry name" value="PROKAR_LIPOPROTEIN"/>
    <property type="match status" value="1"/>
</dbReference>
<evidence type="ECO:0000259" key="3">
    <source>
        <dbReference type="Pfam" id="PF22974"/>
    </source>
</evidence>